<organism evidence="1 2">
    <name type="scientific">Puccinia striiformis f. sp. tritici</name>
    <dbReference type="NCBI Taxonomy" id="168172"/>
    <lineage>
        <taxon>Eukaryota</taxon>
        <taxon>Fungi</taxon>
        <taxon>Dikarya</taxon>
        <taxon>Basidiomycota</taxon>
        <taxon>Pucciniomycotina</taxon>
        <taxon>Pucciniomycetes</taxon>
        <taxon>Pucciniales</taxon>
        <taxon>Pucciniaceae</taxon>
        <taxon>Puccinia</taxon>
    </lineage>
</organism>
<evidence type="ECO:0000313" key="1">
    <source>
        <dbReference type="EMBL" id="KAI7939084.1"/>
    </source>
</evidence>
<dbReference type="EMBL" id="CM045879">
    <property type="protein sequence ID" value="KAI7939084.1"/>
    <property type="molecule type" value="Genomic_DNA"/>
</dbReference>
<keyword evidence="2" id="KW-1185">Reference proteome</keyword>
<reference evidence="2" key="1">
    <citation type="journal article" date="2018" name="BMC Genomics">
        <title>Genomic insights into host adaptation between the wheat stripe rust pathogen (Puccinia striiformis f. sp. tritici) and the barley stripe rust pathogen (Puccinia striiformis f. sp. hordei).</title>
        <authorList>
            <person name="Xia C."/>
            <person name="Wang M."/>
            <person name="Yin C."/>
            <person name="Cornejo O.E."/>
            <person name="Hulbert S.H."/>
            <person name="Chen X."/>
        </authorList>
    </citation>
    <scope>NUCLEOTIDE SEQUENCE [LARGE SCALE GENOMIC DNA]</scope>
    <source>
        <strain evidence="2">93-210</strain>
    </source>
</reference>
<name>A0ACC0DW78_9BASI</name>
<proteinExistence type="predicted"/>
<accession>A0ACC0DW78</accession>
<protein>
    <submittedName>
        <fullName evidence="1">Uncharacterized protein</fullName>
    </submittedName>
</protein>
<reference evidence="2" key="2">
    <citation type="journal article" date="2018" name="Mol. Plant Microbe Interact.">
        <title>Genome sequence resources for the wheat stripe rust pathogen (Puccinia striiformis f. sp. tritici) and the barley stripe rust pathogen (Puccinia striiformis f. sp. hordei).</title>
        <authorList>
            <person name="Xia C."/>
            <person name="Wang M."/>
            <person name="Yin C."/>
            <person name="Cornejo O.E."/>
            <person name="Hulbert S.H."/>
            <person name="Chen X."/>
        </authorList>
    </citation>
    <scope>NUCLEOTIDE SEQUENCE [LARGE SCALE GENOMIC DNA]</scope>
    <source>
        <strain evidence="2">93-210</strain>
    </source>
</reference>
<comment type="caution">
    <text evidence="1">The sequence shown here is derived from an EMBL/GenBank/DDBJ whole genome shotgun (WGS) entry which is preliminary data.</text>
</comment>
<reference evidence="1 2" key="3">
    <citation type="journal article" date="2022" name="Microbiol. Spectr.">
        <title>Folding features and dynamics of 3D genome architecture in plant fungal pathogens.</title>
        <authorList>
            <person name="Xia C."/>
        </authorList>
    </citation>
    <scope>NUCLEOTIDE SEQUENCE [LARGE SCALE GENOMIC DNA]</scope>
    <source>
        <strain evidence="1 2">93-210</strain>
    </source>
</reference>
<sequence length="167" mass="18564">MSPDRPLRHVVAPVENPQGNNLFQQTQETGPDYTNIIRWLGLDLVGQQNSRTNFDTRLQQMSDELQSSEPDLTAEYGVRSVGFRTNMARWIRARQQARHDDIFILSEHPPPPAPISDSIVMVPTTMEGLYLPAHAGSGQFCTVAIREGAGATDDDFDSESEPENLGN</sequence>
<gene>
    <name evidence="1" type="ORF">MJO28_014663</name>
</gene>
<dbReference type="Proteomes" id="UP001060170">
    <property type="component" value="Chromosome 15"/>
</dbReference>
<evidence type="ECO:0000313" key="2">
    <source>
        <dbReference type="Proteomes" id="UP001060170"/>
    </source>
</evidence>